<gene>
    <name evidence="2" type="ORF">ITP53_48940</name>
</gene>
<evidence type="ECO:0000256" key="1">
    <source>
        <dbReference type="SAM" id="Phobius"/>
    </source>
</evidence>
<sequence>MAAGHRPGPGVLDGAGGAVHQPQPAAVNLPALFAGALVAILRLVALFLIAQRWIVRGVLLTGIKGCTPRGVRTPCPEFSLSWPGRP</sequence>
<dbReference type="Proteomes" id="UP000605361">
    <property type="component" value="Unassembled WGS sequence"/>
</dbReference>
<keyword evidence="1" id="KW-0472">Membrane</keyword>
<organism evidence="2 3">
    <name type="scientific">Nonomuraea cypriaca</name>
    <dbReference type="NCBI Taxonomy" id="1187855"/>
    <lineage>
        <taxon>Bacteria</taxon>
        <taxon>Bacillati</taxon>
        <taxon>Actinomycetota</taxon>
        <taxon>Actinomycetes</taxon>
        <taxon>Streptosporangiales</taxon>
        <taxon>Streptosporangiaceae</taxon>
        <taxon>Nonomuraea</taxon>
    </lineage>
</organism>
<dbReference type="RefSeq" id="WP_195902338.1">
    <property type="nucleotide sequence ID" value="NZ_JADOGI010000287.1"/>
</dbReference>
<dbReference type="AlphaFoldDB" id="A0A931F310"/>
<accession>A0A931F310</accession>
<reference evidence="2" key="1">
    <citation type="submission" date="2020-11" db="EMBL/GenBank/DDBJ databases">
        <title>Whole-genome analyses of Nonomuraea sp. K274.</title>
        <authorList>
            <person name="Veyisoglu A."/>
        </authorList>
    </citation>
    <scope>NUCLEOTIDE SEQUENCE</scope>
    <source>
        <strain evidence="2">K274</strain>
    </source>
</reference>
<proteinExistence type="predicted"/>
<keyword evidence="1" id="KW-1133">Transmembrane helix</keyword>
<dbReference type="EMBL" id="JADOGI010000287">
    <property type="protein sequence ID" value="MBF8193474.1"/>
    <property type="molecule type" value="Genomic_DNA"/>
</dbReference>
<keyword evidence="3" id="KW-1185">Reference proteome</keyword>
<evidence type="ECO:0000313" key="2">
    <source>
        <dbReference type="EMBL" id="MBF8193474.1"/>
    </source>
</evidence>
<feature type="transmembrane region" description="Helical" evidence="1">
    <location>
        <begin position="31"/>
        <end position="50"/>
    </location>
</feature>
<protein>
    <submittedName>
        <fullName evidence="2">Uncharacterized protein</fullName>
    </submittedName>
</protein>
<name>A0A931F310_9ACTN</name>
<keyword evidence="1" id="KW-0812">Transmembrane</keyword>
<comment type="caution">
    <text evidence="2">The sequence shown here is derived from an EMBL/GenBank/DDBJ whole genome shotgun (WGS) entry which is preliminary data.</text>
</comment>
<evidence type="ECO:0000313" key="3">
    <source>
        <dbReference type="Proteomes" id="UP000605361"/>
    </source>
</evidence>